<dbReference type="GO" id="GO:0008270">
    <property type="term" value="F:zinc ion binding"/>
    <property type="evidence" value="ECO:0007669"/>
    <property type="project" value="UniProtKB-KW"/>
</dbReference>
<dbReference type="Gene3D" id="1.20.920.10">
    <property type="entry name" value="Bromodomain-like"/>
    <property type="match status" value="1"/>
</dbReference>
<accession>A0A813NPB0</accession>
<dbReference type="InterPro" id="IPR018501">
    <property type="entry name" value="DDT_dom"/>
</dbReference>
<dbReference type="PROSITE" id="PS01359">
    <property type="entry name" value="ZF_PHD_1"/>
    <property type="match status" value="1"/>
</dbReference>
<dbReference type="PROSITE" id="PS00633">
    <property type="entry name" value="BROMODOMAIN_1"/>
    <property type="match status" value="1"/>
</dbReference>
<dbReference type="InterPro" id="IPR013136">
    <property type="entry name" value="WSTF_Acf1_Cbp146"/>
</dbReference>
<gene>
    <name evidence="21" type="ORF">OXX778_LOCUS3426</name>
</gene>
<feature type="compositionally biased region" description="Basic and acidic residues" evidence="16">
    <location>
        <begin position="276"/>
        <end position="286"/>
    </location>
</feature>
<dbReference type="InterPro" id="IPR011011">
    <property type="entry name" value="Znf_FYVE_PHD"/>
</dbReference>
<dbReference type="InterPro" id="IPR013083">
    <property type="entry name" value="Znf_RING/FYVE/PHD"/>
</dbReference>
<evidence type="ECO:0000256" key="16">
    <source>
        <dbReference type="SAM" id="MobiDB-lite"/>
    </source>
</evidence>
<feature type="coiled-coil region" evidence="15">
    <location>
        <begin position="338"/>
        <end position="373"/>
    </location>
</feature>
<feature type="domain" description="Bromo" evidence="17">
    <location>
        <begin position="1320"/>
        <end position="1390"/>
    </location>
</feature>
<feature type="compositionally biased region" description="Basic and acidic residues" evidence="16">
    <location>
        <begin position="664"/>
        <end position="674"/>
    </location>
</feature>
<feature type="compositionally biased region" description="Acidic residues" evidence="16">
    <location>
        <begin position="1194"/>
        <end position="1203"/>
    </location>
</feature>
<feature type="compositionally biased region" description="Basic and acidic residues" evidence="16">
    <location>
        <begin position="1215"/>
        <end position="1224"/>
    </location>
</feature>
<dbReference type="OrthoDB" id="332390at2759"/>
<name>A0A813NPB0_9BILA</name>
<evidence type="ECO:0000256" key="3">
    <source>
        <dbReference type="ARBA" id="ARBA00022723"/>
    </source>
</evidence>
<dbReference type="EMBL" id="CAJNOC010000302">
    <property type="protein sequence ID" value="CAF0741721.1"/>
    <property type="molecule type" value="Genomic_DNA"/>
</dbReference>
<evidence type="ECO:0000256" key="9">
    <source>
        <dbReference type="ARBA" id="ARBA00023163"/>
    </source>
</evidence>
<evidence type="ECO:0000256" key="5">
    <source>
        <dbReference type="ARBA" id="ARBA00022833"/>
    </source>
</evidence>
<protein>
    <recommendedName>
        <fullName evidence="11">Bromodomain adjacent to zinc finger domain protein 1A</fullName>
    </recommendedName>
</protein>
<dbReference type="Pfam" id="PF10537">
    <property type="entry name" value="WAC_Acf1_DNA_bd"/>
    <property type="match status" value="1"/>
</dbReference>
<organism evidence="21 22">
    <name type="scientific">Brachionus calyciflorus</name>
    <dbReference type="NCBI Taxonomy" id="104777"/>
    <lineage>
        <taxon>Eukaryota</taxon>
        <taxon>Metazoa</taxon>
        <taxon>Spiralia</taxon>
        <taxon>Gnathifera</taxon>
        <taxon>Rotifera</taxon>
        <taxon>Eurotatoria</taxon>
        <taxon>Monogononta</taxon>
        <taxon>Pseudotrocha</taxon>
        <taxon>Ploima</taxon>
        <taxon>Brachionidae</taxon>
        <taxon>Brachionus</taxon>
    </lineage>
</organism>
<reference evidence="21" key="1">
    <citation type="submission" date="2021-02" db="EMBL/GenBank/DDBJ databases">
        <authorList>
            <person name="Nowell W R."/>
        </authorList>
    </citation>
    <scope>NUCLEOTIDE SEQUENCE</scope>
    <source>
        <strain evidence="21">Ploen Becks lab</strain>
    </source>
</reference>
<dbReference type="SMART" id="SM00297">
    <property type="entry name" value="BROMO"/>
    <property type="match status" value="1"/>
</dbReference>
<dbReference type="InterPro" id="IPR019787">
    <property type="entry name" value="Znf_PHD-finger"/>
</dbReference>
<dbReference type="GO" id="GO:0008623">
    <property type="term" value="C:CHRAC"/>
    <property type="evidence" value="ECO:0007669"/>
    <property type="project" value="TreeGrafter"/>
</dbReference>
<dbReference type="GO" id="GO:0000228">
    <property type="term" value="C:nuclear chromosome"/>
    <property type="evidence" value="ECO:0007669"/>
    <property type="project" value="TreeGrafter"/>
</dbReference>
<dbReference type="Pfam" id="PF00628">
    <property type="entry name" value="PHD"/>
    <property type="match status" value="1"/>
</dbReference>
<proteinExistence type="predicted"/>
<feature type="compositionally biased region" description="Polar residues" evidence="16">
    <location>
        <begin position="1294"/>
        <end position="1303"/>
    </location>
</feature>
<evidence type="ECO:0000256" key="7">
    <source>
        <dbReference type="ARBA" id="ARBA00023054"/>
    </source>
</evidence>
<dbReference type="SMART" id="SM00571">
    <property type="entry name" value="DDT"/>
    <property type="match status" value="1"/>
</dbReference>
<keyword evidence="8 12" id="KW-0103">Bromodomain</keyword>
<evidence type="ECO:0000259" key="17">
    <source>
        <dbReference type="PROSITE" id="PS50014"/>
    </source>
</evidence>
<dbReference type="InterPro" id="IPR001487">
    <property type="entry name" value="Bromodomain"/>
</dbReference>
<dbReference type="InterPro" id="IPR001965">
    <property type="entry name" value="Znf_PHD"/>
</dbReference>
<feature type="compositionally biased region" description="Low complexity" evidence="16">
    <location>
        <begin position="1231"/>
        <end position="1240"/>
    </location>
</feature>
<dbReference type="GO" id="GO:0006338">
    <property type="term" value="P:chromatin remodeling"/>
    <property type="evidence" value="ECO:0007669"/>
    <property type="project" value="InterPro"/>
</dbReference>
<keyword evidence="7 15" id="KW-0175">Coiled coil</keyword>
<evidence type="ECO:0000256" key="1">
    <source>
        <dbReference type="ARBA" id="ARBA00004123"/>
    </source>
</evidence>
<evidence type="ECO:0000256" key="6">
    <source>
        <dbReference type="ARBA" id="ARBA00023015"/>
    </source>
</evidence>
<keyword evidence="2" id="KW-0597">Phosphoprotein</keyword>
<comment type="caution">
    <text evidence="21">The sequence shown here is derived from an EMBL/GenBank/DDBJ whole genome shotgun (WGS) entry which is preliminary data.</text>
</comment>
<sequence>MPLLNKQKFVPKPIPDDLDPNEEIFYSKLTREIFQDYDEYFERTILCNSLVWTCHLTGKTGLTFGEAVESEEKALKTIKQVPQALEKAIVYLINSTTRGNIKEVISDVFSFANERFFKGETLIMPNSKKIQCKVLDVIMPKKINQDEADEPNDDPSKNGLLVEPSQIKYVIETATNQKQTVKANQICRTKNLLTKDKIYIYIKLNCEISSDGIWRMVDESILNYNLDKMKFSEIFSGYPPKFAVTFGRGQFSKTNVLNRSLNQSLNKSTTNTTTKPEPEEKPHVDSDESEIDDNDPESQEYANLIVRILNKKVRDLNDEEFLIWRDYTGDDDDKELALIELEADKVFKREEKERERKRQIEEKKKQAELLKELKKPREDLECENLTELPKPIPIKSKLTQDMFGDAVMILEFLLNFGDLFELKADFPNGFNFNLLENALFSKSCDSALCNLLLFFLDSIFKCNDEETFDEINTESDSESVTEELTENNSEEISLENLYKTNLDEIADRETFAEMAEKFNKLIKNVQGKNMIRIGLDVYTISEMLRLYFLTSGCNHLSKIKFWYQQRGGYSRMDENGIDFGLNEKAILKKLEIMNVFELEPEEKLKILTCLCNQLMSHVRFRDVLEDNFSKMSQFRNQLRELQTEENRRVREEASERWKRKMQKKDKNPQDDEDEAKILLESTKKREEFLKKEKTILDEIHQLQLKYSMNPIGRDRYHRRYWLFKSIPGIYVEDDPSYELDTFVRQSPKKESKILGKENLFKNEPKMVENVQTKWGFFHTSESIEQLLELLSERGIRECELKQTLTDFKPRILEHIQKLNGLINSLTMSQEDIETSLKNCLKENVSNVLASNSYIQNSMPKKRGPKSKELKEQNGLISDSSTQLSNSNNFASISSQEYMENDLKEKLLELEEQILIGGLGHLKVDNRVKWRELIQTGHYDPSCENLIFGDLTRLSKEQTNSENFKQEINFVSSNLIESITPEIQLALVNNYAKILLQIEQSVDRKFLRVPLGDVLKTPDRKKKGDEQRYGVLLNWEKSLMSCTTLSQLFIHLQNLDESIAWTKSALNAKCKVCRKKGDHEHMVLCRICDRGYHFYCLRPALTSMPIEEWHCPDCRPKPTEKMPRKIRKTFNDDMYSDENSQINEDDSKLKTKNKRKKEDIESDDGGVESETEMDTDYFEMKKRPRNKAKNKIEDTNEESMEEDISDKKRQNRKRKLTDDNVEEKRRSGKNIASASSTSASSNGSLENGHKNKLSRSKSAKSVYCELSDENSVNGTDEEMINNSKRKRARTLEASPGSSTSTRNLETSERIKKVENILNDLFKHKDSWPFLKPVTKRQAPDYFEVISKPIDFSTIRKKIKSFEYSDYTKIIEDIRQVFENCRAYNEPGSDIYETGERVSNYFELEAEKAGLLDTKELASLNTN</sequence>
<keyword evidence="22" id="KW-1185">Reference proteome</keyword>
<feature type="domain" description="PHD-type" evidence="18">
    <location>
        <begin position="1066"/>
        <end position="1116"/>
    </location>
</feature>
<evidence type="ECO:0000256" key="2">
    <source>
        <dbReference type="ARBA" id="ARBA00022553"/>
    </source>
</evidence>
<dbReference type="SUPFAM" id="SSF47370">
    <property type="entry name" value="Bromodomain"/>
    <property type="match status" value="1"/>
</dbReference>
<feature type="region of interest" description="Disordered" evidence="16">
    <location>
        <begin position="1128"/>
        <end position="1304"/>
    </location>
</feature>
<feature type="compositionally biased region" description="Acidic residues" evidence="16">
    <location>
        <begin position="1159"/>
        <end position="1176"/>
    </location>
</feature>
<dbReference type="Pfam" id="PF15612">
    <property type="entry name" value="WHIM1"/>
    <property type="match status" value="1"/>
</dbReference>
<evidence type="ECO:0000313" key="22">
    <source>
        <dbReference type="Proteomes" id="UP000663879"/>
    </source>
</evidence>
<feature type="compositionally biased region" description="Low complexity" evidence="16">
    <location>
        <begin position="262"/>
        <end position="275"/>
    </location>
</feature>
<evidence type="ECO:0000256" key="4">
    <source>
        <dbReference type="ARBA" id="ARBA00022771"/>
    </source>
</evidence>
<dbReference type="PANTHER" id="PTHR46510">
    <property type="entry name" value="BROMODOMAIN ADJACENT TO ZINC FINGER DOMAIN PROTEIN 1A"/>
    <property type="match status" value="1"/>
</dbReference>
<dbReference type="InterPro" id="IPR036427">
    <property type="entry name" value="Bromodomain-like_sf"/>
</dbReference>
<evidence type="ECO:0000256" key="15">
    <source>
        <dbReference type="SAM" id="Coils"/>
    </source>
</evidence>
<dbReference type="Gene3D" id="3.30.40.10">
    <property type="entry name" value="Zinc/RING finger domain, C3HC4 (zinc finger)"/>
    <property type="match status" value="1"/>
</dbReference>
<evidence type="ECO:0000256" key="14">
    <source>
        <dbReference type="PROSITE-ProRule" id="PRU00475"/>
    </source>
</evidence>
<dbReference type="PANTHER" id="PTHR46510:SF1">
    <property type="entry name" value="BROMODOMAIN ADJACENT TO ZINC FINGER DOMAIN PROTEIN 1A"/>
    <property type="match status" value="1"/>
</dbReference>
<dbReference type="GO" id="GO:0031445">
    <property type="term" value="P:regulation of heterochromatin formation"/>
    <property type="evidence" value="ECO:0007669"/>
    <property type="project" value="TreeGrafter"/>
</dbReference>
<keyword evidence="6" id="KW-0805">Transcription regulation</keyword>
<dbReference type="InterPro" id="IPR028941">
    <property type="entry name" value="WHIM2_dom"/>
</dbReference>
<dbReference type="GO" id="GO:0003677">
    <property type="term" value="F:DNA binding"/>
    <property type="evidence" value="ECO:0007669"/>
    <property type="project" value="TreeGrafter"/>
</dbReference>
<dbReference type="InterPro" id="IPR028942">
    <property type="entry name" value="WHIM1_dom"/>
</dbReference>
<evidence type="ECO:0000259" key="19">
    <source>
        <dbReference type="PROSITE" id="PS50827"/>
    </source>
</evidence>
<dbReference type="InterPro" id="IPR018359">
    <property type="entry name" value="Bromodomain_CS"/>
</dbReference>
<keyword evidence="5" id="KW-0862">Zinc</keyword>
<comment type="subcellular location">
    <subcellularLocation>
        <location evidence="1 14">Nucleus</location>
    </subcellularLocation>
</comment>
<evidence type="ECO:0000256" key="12">
    <source>
        <dbReference type="PROSITE-ProRule" id="PRU00035"/>
    </source>
</evidence>
<feature type="region of interest" description="Disordered" evidence="16">
    <location>
        <begin position="645"/>
        <end position="674"/>
    </location>
</feature>
<evidence type="ECO:0000256" key="13">
    <source>
        <dbReference type="PROSITE-ProRule" id="PRU00146"/>
    </source>
</evidence>
<dbReference type="FunFam" id="3.30.40.10:FF:000300">
    <property type="entry name" value="Bromodomain adjacent to zinc finger domain protein 1A"/>
    <property type="match status" value="1"/>
</dbReference>
<dbReference type="GO" id="GO:0045740">
    <property type="term" value="P:positive regulation of DNA replication"/>
    <property type="evidence" value="ECO:0007669"/>
    <property type="project" value="TreeGrafter"/>
</dbReference>
<dbReference type="GO" id="GO:0006355">
    <property type="term" value="P:regulation of DNA-templated transcription"/>
    <property type="evidence" value="ECO:0007669"/>
    <property type="project" value="TreeGrafter"/>
</dbReference>
<evidence type="ECO:0000256" key="10">
    <source>
        <dbReference type="ARBA" id="ARBA00023242"/>
    </source>
</evidence>
<dbReference type="PRINTS" id="PR00503">
    <property type="entry name" value="BROMODOMAIN"/>
</dbReference>
<dbReference type="PROSITE" id="PS51136">
    <property type="entry name" value="WAC"/>
    <property type="match status" value="1"/>
</dbReference>
<dbReference type="SMART" id="SM00249">
    <property type="entry name" value="PHD"/>
    <property type="match status" value="1"/>
</dbReference>
<dbReference type="PROSITE" id="PS50827">
    <property type="entry name" value="DDT"/>
    <property type="match status" value="1"/>
</dbReference>
<dbReference type="Pfam" id="PF00439">
    <property type="entry name" value="Bromodomain"/>
    <property type="match status" value="1"/>
</dbReference>
<feature type="domain" description="WAC" evidence="20">
    <location>
        <begin position="22"/>
        <end position="128"/>
    </location>
</feature>
<keyword evidence="9" id="KW-0804">Transcription</keyword>
<dbReference type="Pfam" id="PF15613">
    <property type="entry name" value="WSD"/>
    <property type="match status" value="1"/>
</dbReference>
<feature type="compositionally biased region" description="Acidic residues" evidence="16">
    <location>
        <begin position="287"/>
        <end position="297"/>
    </location>
</feature>
<evidence type="ECO:0000256" key="8">
    <source>
        <dbReference type="ARBA" id="ARBA00023117"/>
    </source>
</evidence>
<feature type="domain" description="DDT" evidence="19">
    <location>
        <begin position="400"/>
        <end position="465"/>
    </location>
</feature>
<keyword evidence="4 13" id="KW-0863">Zinc-finger</keyword>
<evidence type="ECO:0000256" key="11">
    <source>
        <dbReference type="ARBA" id="ARBA00068253"/>
    </source>
</evidence>
<dbReference type="InterPro" id="IPR019786">
    <property type="entry name" value="Zinc_finger_PHD-type_CS"/>
</dbReference>
<dbReference type="InterPro" id="IPR047171">
    <property type="entry name" value="BAZ1A"/>
</dbReference>
<keyword evidence="10 14" id="KW-0539">Nucleus</keyword>
<feature type="compositionally biased region" description="Basic and acidic residues" evidence="16">
    <location>
        <begin position="645"/>
        <end position="656"/>
    </location>
</feature>
<feature type="region of interest" description="Disordered" evidence="16">
    <location>
        <begin position="262"/>
        <end position="297"/>
    </location>
</feature>
<feature type="region of interest" description="Disordered" evidence="16">
    <location>
        <begin position="855"/>
        <end position="882"/>
    </location>
</feature>
<dbReference type="PROSITE" id="PS50014">
    <property type="entry name" value="BROMODOMAIN_2"/>
    <property type="match status" value="1"/>
</dbReference>
<keyword evidence="3" id="KW-0479">Metal-binding</keyword>
<dbReference type="Proteomes" id="UP000663879">
    <property type="component" value="Unassembled WGS sequence"/>
</dbReference>
<evidence type="ECO:0000259" key="18">
    <source>
        <dbReference type="PROSITE" id="PS50016"/>
    </source>
</evidence>
<evidence type="ECO:0000313" key="21">
    <source>
        <dbReference type="EMBL" id="CAF0741721.1"/>
    </source>
</evidence>
<evidence type="ECO:0000259" key="20">
    <source>
        <dbReference type="PROSITE" id="PS51136"/>
    </source>
</evidence>
<dbReference type="PROSITE" id="PS50016">
    <property type="entry name" value="ZF_PHD_2"/>
    <property type="match status" value="1"/>
</dbReference>
<dbReference type="SUPFAM" id="SSF57903">
    <property type="entry name" value="FYVE/PHD zinc finger"/>
    <property type="match status" value="1"/>
</dbReference>